<feature type="domain" description="CHASE2" evidence="2">
    <location>
        <begin position="408"/>
        <end position="745"/>
    </location>
</feature>
<evidence type="ECO:0000313" key="3">
    <source>
        <dbReference type="EMBL" id="MBW4669898.1"/>
    </source>
</evidence>
<dbReference type="Proteomes" id="UP000729701">
    <property type="component" value="Unassembled WGS sequence"/>
</dbReference>
<evidence type="ECO:0000259" key="2">
    <source>
        <dbReference type="SMART" id="SM01080"/>
    </source>
</evidence>
<comment type="caution">
    <text evidence="3">The sequence shown here is derived from an EMBL/GenBank/DDBJ whole genome shotgun (WGS) entry which is preliminary data.</text>
</comment>
<feature type="transmembrane region" description="Helical" evidence="1">
    <location>
        <begin position="757"/>
        <end position="778"/>
    </location>
</feature>
<keyword evidence="1" id="KW-1133">Transmembrane helix</keyword>
<organism evidence="3 4">
    <name type="scientific">Cyanomargarita calcarea GSE-NOS-MK-12-04C</name>
    <dbReference type="NCBI Taxonomy" id="2839659"/>
    <lineage>
        <taxon>Bacteria</taxon>
        <taxon>Bacillati</taxon>
        <taxon>Cyanobacteriota</taxon>
        <taxon>Cyanophyceae</taxon>
        <taxon>Nostocales</taxon>
        <taxon>Cyanomargaritaceae</taxon>
        <taxon>Cyanomargarita</taxon>
    </lineage>
</organism>
<dbReference type="EMBL" id="JAHHGZ010000025">
    <property type="protein sequence ID" value="MBW4669898.1"/>
    <property type="molecule type" value="Genomic_DNA"/>
</dbReference>
<dbReference type="Pfam" id="PF05226">
    <property type="entry name" value="CHASE2"/>
    <property type="match status" value="1"/>
</dbReference>
<dbReference type="Pfam" id="PF12770">
    <property type="entry name" value="CHAT"/>
    <property type="match status" value="1"/>
</dbReference>
<dbReference type="SMART" id="SM01080">
    <property type="entry name" value="CHASE2"/>
    <property type="match status" value="1"/>
</dbReference>
<feature type="transmembrane region" description="Helical" evidence="1">
    <location>
        <begin position="784"/>
        <end position="802"/>
    </location>
</feature>
<feature type="transmembrane region" description="Helical" evidence="1">
    <location>
        <begin position="728"/>
        <end position="745"/>
    </location>
</feature>
<keyword evidence="1" id="KW-0472">Membrane</keyword>
<sequence>MKFNSHVFDLKVQKIEQICLFYLSWGQGQRLTAQVNYPSALTPLYQEWRRAYLNFYQSEQMRGRTLGGGVASITVDWHAELVKAETKLMFEFHRWLRSAELYEIRAQIAQASQELVKAKPERTEVVKVFLTCAPVELDRFPWEAWEIGTEFATIGAIQLIRAPLNIGANIANSAKEIPQQRARILAILGDDTGLNFQEDREAVQSLIRIAEVKFVGWQPEQTPSQVIQQITDAINDEQGWDVLFFAGHSNETDMTGGELGIAPGVSISISEIATQLSAAKKRGLQVAIFNSCSGLSIADALIDLGFSQVVVMREPIHNRVAQEFLVRFLQGLGKHLDVYESLMGARQFLRMDKSHTYPSSYLVPSLFCHPEAKLFRISPFRWKQHLRQSLPTYIEAIALATSLTLSVLPPVQELLLDARMFAQSAYRNATAQVSSEEAPPVALVEIDAESISRFGLPNSQVLPMNRSYIAKLVDSTRKLNASVVGLDFIFDTPQEDPPSGDKDLGIAVQRAVDAKMWLIFGAILEPNRELGANEAIGITKWNWTLQGYTDTDQYFVELPSTKKDCRKTCPISYLMSLVQTAKQEMTELPTPHTNRTRNLRAELLDVIEQKHPKIGNLAKLLELRDFWGLQPLVDFSIPPNQVYTKISAWKLIENPDINKFPLISKQVVLIAAGSDERLGIAAGQPDRSPATSATKYWTQQPYMTGGEFLAYMTHHFLTRRFLIPIPDIWMIGVAVIISKIAVLAIKRKSNFSHTLRLQIIASSLGAVIIYGIVGLQLYISAAVLLPWLLPSSVFFAYVLPATRRKK</sequence>
<dbReference type="AlphaFoldDB" id="A0A951UTN7"/>
<proteinExistence type="predicted"/>
<reference evidence="3" key="1">
    <citation type="submission" date="2021-05" db="EMBL/GenBank/DDBJ databases">
        <authorList>
            <person name="Pietrasiak N."/>
            <person name="Ward R."/>
            <person name="Stajich J.E."/>
            <person name="Kurbessoian T."/>
        </authorList>
    </citation>
    <scope>NUCLEOTIDE SEQUENCE</scope>
    <source>
        <strain evidence="3">GSE-NOS-MK-12-04C</strain>
    </source>
</reference>
<keyword evidence="1" id="KW-0812">Transmembrane</keyword>
<evidence type="ECO:0000313" key="4">
    <source>
        <dbReference type="Proteomes" id="UP000729701"/>
    </source>
</evidence>
<reference evidence="3" key="2">
    <citation type="journal article" date="2022" name="Microbiol. Resour. Announc.">
        <title>Metagenome Sequencing to Explore Phylogenomics of Terrestrial Cyanobacteria.</title>
        <authorList>
            <person name="Ward R.D."/>
            <person name="Stajich J.E."/>
            <person name="Johansen J.R."/>
            <person name="Huntemann M."/>
            <person name="Clum A."/>
            <person name="Foster B."/>
            <person name="Foster B."/>
            <person name="Roux S."/>
            <person name="Palaniappan K."/>
            <person name="Varghese N."/>
            <person name="Mukherjee S."/>
            <person name="Reddy T.B.K."/>
            <person name="Daum C."/>
            <person name="Copeland A."/>
            <person name="Chen I.A."/>
            <person name="Ivanova N.N."/>
            <person name="Kyrpides N.C."/>
            <person name="Shapiro N."/>
            <person name="Eloe-Fadrosh E.A."/>
            <person name="Pietrasiak N."/>
        </authorList>
    </citation>
    <scope>NUCLEOTIDE SEQUENCE</scope>
    <source>
        <strain evidence="3">GSE-NOS-MK-12-04C</strain>
    </source>
</reference>
<name>A0A951UTN7_9CYAN</name>
<dbReference type="InterPro" id="IPR007890">
    <property type="entry name" value="CHASE2"/>
</dbReference>
<dbReference type="InterPro" id="IPR024983">
    <property type="entry name" value="CHAT_dom"/>
</dbReference>
<evidence type="ECO:0000256" key="1">
    <source>
        <dbReference type="SAM" id="Phobius"/>
    </source>
</evidence>
<protein>
    <submittedName>
        <fullName evidence="3">CHASE2 domain-containing protein</fullName>
    </submittedName>
</protein>
<accession>A0A951UTN7</accession>
<gene>
    <name evidence="3" type="ORF">KME60_21410</name>
</gene>